<dbReference type="RefSeq" id="WP_121838405.1">
    <property type="nucleotide sequence ID" value="NZ_ML014766.1"/>
</dbReference>
<evidence type="ECO:0000313" key="2">
    <source>
        <dbReference type="EMBL" id="RLV60373.1"/>
    </source>
</evidence>
<sequence length="311" mass="35476">MITEQQLPLFANGYELSEKELLACQNLAKALPNINHRAKAALAGHRSSNIKGRGMEFAEVRHYQQGDDVRSIDWRVTARTGKPHTKLFVEERERPILLFVDLSHSQFFGSQLLLQSVQACHIAATLGWHTVQQGDRLGALVATETDHVELKPKSRRHGILQLISTLNELHQNQLANIDNDDYQPNHVFNACMRLKRLAKPGSLVWIISDGQNFTPECIAPLTELKRHCEVKAFLVTDPLRTGQLELPKQFSLPIKQGKQKTVLTRQSYKSWLNSEQQKRQQFLSLMQQIHVYPNSIDAGKKLSEQLELLRQ</sequence>
<feature type="domain" description="DUF58" evidence="1">
    <location>
        <begin position="59"/>
        <end position="253"/>
    </location>
</feature>
<dbReference type="Proteomes" id="UP000281474">
    <property type="component" value="Unassembled WGS sequence"/>
</dbReference>
<protein>
    <submittedName>
        <fullName evidence="2">DUF58 domain-containing protein</fullName>
    </submittedName>
</protein>
<evidence type="ECO:0000313" key="3">
    <source>
        <dbReference type="Proteomes" id="UP000281474"/>
    </source>
</evidence>
<gene>
    <name evidence="2" type="ORF">D5018_07465</name>
</gene>
<comment type="caution">
    <text evidence="2">The sequence shown here is derived from an EMBL/GenBank/DDBJ whole genome shotgun (WGS) entry which is preliminary data.</text>
</comment>
<dbReference type="AlphaFoldDB" id="A0A3L8Q0X5"/>
<evidence type="ECO:0000259" key="1">
    <source>
        <dbReference type="Pfam" id="PF01882"/>
    </source>
</evidence>
<organism evidence="2 3">
    <name type="scientific">Parashewanella curva</name>
    <dbReference type="NCBI Taxonomy" id="2338552"/>
    <lineage>
        <taxon>Bacteria</taxon>
        <taxon>Pseudomonadati</taxon>
        <taxon>Pseudomonadota</taxon>
        <taxon>Gammaproteobacteria</taxon>
        <taxon>Alteromonadales</taxon>
        <taxon>Shewanellaceae</taxon>
        <taxon>Parashewanella</taxon>
    </lineage>
</organism>
<accession>A0A3L8Q0X5</accession>
<dbReference type="PANTHER" id="PTHR33608:SF12">
    <property type="entry name" value="DUF58 DOMAIN-CONTAINING PROTEIN"/>
    <property type="match status" value="1"/>
</dbReference>
<name>A0A3L8Q0X5_9GAMM</name>
<dbReference type="EMBL" id="QZEI01000017">
    <property type="protein sequence ID" value="RLV60373.1"/>
    <property type="molecule type" value="Genomic_DNA"/>
</dbReference>
<dbReference type="Pfam" id="PF01882">
    <property type="entry name" value="DUF58"/>
    <property type="match status" value="1"/>
</dbReference>
<dbReference type="PANTHER" id="PTHR33608">
    <property type="entry name" value="BLL2464 PROTEIN"/>
    <property type="match status" value="1"/>
</dbReference>
<proteinExistence type="predicted"/>
<reference evidence="2 3" key="1">
    <citation type="submission" date="2018-09" db="EMBL/GenBank/DDBJ databases">
        <title>Phylogeny of the Shewanellaceae, and recommendation for two new genera, Pseudoshewanella and Parashewanella.</title>
        <authorList>
            <person name="Wang G."/>
        </authorList>
    </citation>
    <scope>NUCLEOTIDE SEQUENCE [LARGE SCALE GENOMIC DNA]</scope>
    <source>
        <strain evidence="2 3">C51</strain>
    </source>
</reference>
<dbReference type="OrthoDB" id="9776116at2"/>
<dbReference type="InterPro" id="IPR002881">
    <property type="entry name" value="DUF58"/>
</dbReference>
<keyword evidence="3" id="KW-1185">Reference proteome</keyword>